<dbReference type="SUPFAM" id="SSF54695">
    <property type="entry name" value="POZ domain"/>
    <property type="match status" value="1"/>
</dbReference>
<dbReference type="STRING" id="106004.A0A1Y2D3Z1"/>
<sequence length="225" mass="25212">MTEAAPTSPALARASSPVSHSPPEQYTVITRGVKFKLSRSQIEYDSPNYFTAAFLDHDFAESRSKVVYLDRHPHLFAFIVEHLSGYEIMPFPTGALPACMTLDSARINLLRDAEYFGLEKLQSILRSPFEGPGGIGDWTKPILQSYLRFCGFEPSSVDPLFTKLVAHDVDHPNDLRSLQHRITYEYLTNDLGITAGEAALLMAHQNDRSWTAWEEQLAKKPKGGN</sequence>
<dbReference type="EMBL" id="MCGR01000102">
    <property type="protein sequence ID" value="ORY54001.1"/>
    <property type="molecule type" value="Genomic_DNA"/>
</dbReference>
<dbReference type="PANTHER" id="PTHR31758">
    <property type="entry name" value="BTB/POZ DOMAIN-CONTAINING PROTEIN YLR108C"/>
    <property type="match status" value="1"/>
</dbReference>
<accession>A0A1Y2D3Z1</accession>
<dbReference type="InterPro" id="IPR011333">
    <property type="entry name" value="SKP1/BTB/POZ_sf"/>
</dbReference>
<gene>
    <name evidence="2" type="ORF">BCR35DRAFT_284794</name>
</gene>
<protein>
    <recommendedName>
        <fullName evidence="4">BTB domain-containing protein</fullName>
    </recommendedName>
</protein>
<dbReference type="InParanoid" id="A0A1Y2D3Z1"/>
<evidence type="ECO:0000313" key="2">
    <source>
        <dbReference type="EMBL" id="ORY54001.1"/>
    </source>
</evidence>
<reference evidence="2 3" key="1">
    <citation type="submission" date="2016-07" db="EMBL/GenBank/DDBJ databases">
        <title>Pervasive Adenine N6-methylation of Active Genes in Fungi.</title>
        <authorList>
            <consortium name="DOE Joint Genome Institute"/>
            <person name="Mondo S.J."/>
            <person name="Dannebaum R.O."/>
            <person name="Kuo R.C."/>
            <person name="Labutti K."/>
            <person name="Haridas S."/>
            <person name="Kuo A."/>
            <person name="Salamov A."/>
            <person name="Ahrendt S.R."/>
            <person name="Lipzen A."/>
            <person name="Sullivan W."/>
            <person name="Andreopoulos W.B."/>
            <person name="Clum A."/>
            <person name="Lindquist E."/>
            <person name="Daum C."/>
            <person name="Ramamoorthy G.K."/>
            <person name="Gryganskyi A."/>
            <person name="Culley D."/>
            <person name="Magnuson J.K."/>
            <person name="James T.Y."/>
            <person name="O'Malley M.A."/>
            <person name="Stajich J.E."/>
            <person name="Spatafora J.W."/>
            <person name="Visel A."/>
            <person name="Grigoriev I.V."/>
        </authorList>
    </citation>
    <scope>NUCLEOTIDE SEQUENCE [LARGE SCALE GENOMIC DNA]</scope>
    <source>
        <strain evidence="2 3">62-1032</strain>
    </source>
</reference>
<name>A0A1Y2D3Z1_9BASI</name>
<evidence type="ECO:0008006" key="4">
    <source>
        <dbReference type="Google" id="ProtNLM"/>
    </source>
</evidence>
<dbReference type="OrthoDB" id="2370221at2759"/>
<feature type="region of interest" description="Disordered" evidence="1">
    <location>
        <begin position="1"/>
        <end position="23"/>
    </location>
</feature>
<evidence type="ECO:0000256" key="1">
    <source>
        <dbReference type="SAM" id="MobiDB-lite"/>
    </source>
</evidence>
<proteinExistence type="predicted"/>
<organism evidence="2 3">
    <name type="scientific">Leucosporidium creatinivorum</name>
    <dbReference type="NCBI Taxonomy" id="106004"/>
    <lineage>
        <taxon>Eukaryota</taxon>
        <taxon>Fungi</taxon>
        <taxon>Dikarya</taxon>
        <taxon>Basidiomycota</taxon>
        <taxon>Pucciniomycotina</taxon>
        <taxon>Microbotryomycetes</taxon>
        <taxon>Leucosporidiales</taxon>
        <taxon>Leucosporidium</taxon>
    </lineage>
</organism>
<dbReference type="AlphaFoldDB" id="A0A1Y2D3Z1"/>
<dbReference type="PANTHER" id="PTHR31758:SF2">
    <property type="entry name" value="BTB_POZ DOMAIN-CONTAINING PROTEIN YLR108C"/>
    <property type="match status" value="1"/>
</dbReference>
<keyword evidence="3" id="KW-1185">Reference proteome</keyword>
<evidence type="ECO:0000313" key="3">
    <source>
        <dbReference type="Proteomes" id="UP000193467"/>
    </source>
</evidence>
<dbReference type="Proteomes" id="UP000193467">
    <property type="component" value="Unassembled WGS sequence"/>
</dbReference>
<comment type="caution">
    <text evidence="2">The sequence shown here is derived from an EMBL/GenBank/DDBJ whole genome shotgun (WGS) entry which is preliminary data.</text>
</comment>
<dbReference type="Gene3D" id="3.30.710.10">
    <property type="entry name" value="Potassium Channel Kv1.1, Chain A"/>
    <property type="match status" value="1"/>
</dbReference>